<proteinExistence type="predicted"/>
<dbReference type="OrthoDB" id="2574641at2759"/>
<gene>
    <name evidence="2" type="ORF">CNBG_4623</name>
</gene>
<dbReference type="HOGENOM" id="CLU_526772_0_0_1"/>
<evidence type="ECO:0000256" key="1">
    <source>
        <dbReference type="SAM" id="MobiDB-lite"/>
    </source>
</evidence>
<reference evidence="2 3" key="2">
    <citation type="journal article" date="2018" name="Proc. Natl. Acad. Sci.">
        <title>RNAi is a critical determinant of centromere evolution in closely related fungi.</title>
        <authorList>
            <person name="Yadav V."/>
            <person name="Sun S."/>
            <person name="Billmyre R.B."/>
            <person name="Thimmappa B.C."/>
            <person name="Shea T."/>
            <person name="Lintner R."/>
            <person name="Bakkeren G."/>
            <person name="Cuomo C.A."/>
            <person name="Heitman J."/>
            <person name="Sanyal K."/>
        </authorList>
    </citation>
    <scope>NUCLEOTIDE SEQUENCE [LARGE SCALE GENOMIC DNA]</scope>
    <source>
        <strain evidence="2 3">R265</strain>
    </source>
</reference>
<reference evidence="2 3" key="1">
    <citation type="journal article" date="2011" name="MBio">
        <title>Genome variation in Cryptococcus gattii, an emerging pathogen of immunocompetent hosts.</title>
        <authorList>
            <person name="D'Souza C.A."/>
            <person name="Kronstad J.W."/>
            <person name="Taylor G."/>
            <person name="Warren R."/>
            <person name="Yuen M."/>
            <person name="Hu G."/>
            <person name="Jung W.H."/>
            <person name="Sham A."/>
            <person name="Kidd S.E."/>
            <person name="Tangen K."/>
            <person name="Lee N."/>
            <person name="Zeilmaker T."/>
            <person name="Sawkins J."/>
            <person name="McVicker G."/>
            <person name="Shah S."/>
            <person name="Gnerre S."/>
            <person name="Griggs A."/>
            <person name="Zeng Q."/>
            <person name="Bartlett K."/>
            <person name="Li W."/>
            <person name="Wang X."/>
            <person name="Heitman J."/>
            <person name="Stajich J.E."/>
            <person name="Fraser J.A."/>
            <person name="Meyer W."/>
            <person name="Carter D."/>
            <person name="Schein J."/>
            <person name="Krzywinski M."/>
            <person name="Kwon-Chung K.J."/>
            <person name="Varma A."/>
            <person name="Wang J."/>
            <person name="Brunham R."/>
            <person name="Fyfe M."/>
            <person name="Ouellette B.F."/>
            <person name="Siddiqui A."/>
            <person name="Marra M."/>
            <person name="Jones S."/>
            <person name="Holt R."/>
            <person name="Birren B.W."/>
            <person name="Galagan J.E."/>
            <person name="Cuomo C.A."/>
        </authorList>
    </citation>
    <scope>NUCLEOTIDE SEQUENCE [LARGE SCALE GENOMIC DNA]</scope>
    <source>
        <strain evidence="2 3">R265</strain>
    </source>
</reference>
<evidence type="ECO:0000313" key="2">
    <source>
        <dbReference type="EMBL" id="KGB78785.1"/>
    </source>
</evidence>
<dbReference type="RefSeq" id="XP_062884506.1">
    <property type="nucleotide sequence ID" value="XM_063028551.1"/>
</dbReference>
<dbReference type="AlphaFoldDB" id="A0A095CEA4"/>
<feature type="compositionally biased region" description="Low complexity" evidence="1">
    <location>
        <begin position="392"/>
        <end position="403"/>
    </location>
</feature>
<evidence type="ECO:0000313" key="3">
    <source>
        <dbReference type="Proteomes" id="UP000029445"/>
    </source>
</evidence>
<organism evidence="2 3">
    <name type="scientific">Cryptococcus deuterogattii (strain R265)</name>
    <name type="common">Cryptococcus gattii VGII (strain R265)</name>
    <dbReference type="NCBI Taxonomy" id="294750"/>
    <lineage>
        <taxon>Eukaryota</taxon>
        <taxon>Fungi</taxon>
        <taxon>Dikarya</taxon>
        <taxon>Basidiomycota</taxon>
        <taxon>Agaricomycotina</taxon>
        <taxon>Tremellomycetes</taxon>
        <taxon>Tremellales</taxon>
        <taxon>Cryptococcaceae</taxon>
        <taxon>Cryptococcus</taxon>
        <taxon>Cryptococcus gattii species complex</taxon>
    </lineage>
</organism>
<feature type="compositionally biased region" description="Low complexity" evidence="1">
    <location>
        <begin position="11"/>
        <end position="23"/>
    </location>
</feature>
<sequence length="475" mass="50790">MGVCHSRNHFTSPPSTPTSKTSSLASFPNPIVEVTDDRLPEFISTLHLESQRNRLQDISVAYRFSPDNQSILPPLVIKKSVLKVDAKMAHNGARIPTHAAIQPTATPAAGVIKKRPSPLSFLSLRSKTTCSISSINSVSKDQQPHVMIVATPAQAVTPCLTSNEEMAYPRRMSVYTHIPTENVGPIPEPRGIRPLFLQEKYGTSSRQSMYKNINKEKTLAGCVTAQAEHVRGIESTMEAAKAVCEIGLADHTFIPARERARSNSAPIIKSSSRRDSFKTNSFTARITGVFRRLSKPVLPSIDIPFDATFVQQPATPQLQPLEFGAGFGDDLSIDQAAKFATDTVSSTVAVSTPDLVFSSLCSSLPCSASSVSSLSVYSTGSYEESSPAISVVVTPPTESSSGSQTPSNKSEPSGMAISTSIELSNTAVLTPTESSFAQPTCYSEEAKSLTATTELAAGPSPIPTACGSRFIEMFV</sequence>
<feature type="region of interest" description="Disordered" evidence="1">
    <location>
        <begin position="1"/>
        <end position="24"/>
    </location>
</feature>
<feature type="region of interest" description="Disordered" evidence="1">
    <location>
        <begin position="392"/>
        <end position="415"/>
    </location>
</feature>
<keyword evidence="3" id="KW-1185">Reference proteome</keyword>
<accession>A0A095CEA4</accession>
<feature type="compositionally biased region" description="Polar residues" evidence="1">
    <location>
        <begin position="404"/>
        <end position="415"/>
    </location>
</feature>
<name>A0A095CEA4_CRYD2</name>
<dbReference type="Proteomes" id="UP000029445">
    <property type="component" value="Chromosome 2"/>
</dbReference>
<dbReference type="VEuPathDB" id="FungiDB:CNBG_4623"/>
<protein>
    <submittedName>
        <fullName evidence="2">Uncharacterized protein</fullName>
    </submittedName>
</protein>
<dbReference type="EMBL" id="CP025760">
    <property type="protein sequence ID" value="KGB78785.1"/>
    <property type="molecule type" value="Genomic_DNA"/>
</dbReference>
<dbReference type="GeneID" id="88180826"/>
<dbReference type="KEGG" id="cdeu:CNBG_4623"/>
<dbReference type="OMA" id="CFNVEDE"/>